<feature type="transmembrane region" description="Helical" evidence="1">
    <location>
        <begin position="85"/>
        <end position="108"/>
    </location>
</feature>
<keyword evidence="1" id="KW-0472">Membrane</keyword>
<dbReference type="AlphaFoldDB" id="A0A6L8MPB5"/>
<accession>A0A6L8MPB5</accession>
<evidence type="ECO:0000256" key="1">
    <source>
        <dbReference type="SAM" id="Phobius"/>
    </source>
</evidence>
<name>A0A6L8MPB5_9BURK</name>
<sequence>MAWHKIGNSYLSDREVSTRGQELYFLIFDVGLPGLLTYFGVGMLMTFMAQFNFFIVHTTTAKLTYIIAGLFMFAIAYAIRKLVLVLAILSIVGYIGYGIVGDFLHWLFK</sequence>
<organism evidence="2 3">
    <name type="scientific">Duganella lactea</name>
    <dbReference type="NCBI Taxonomy" id="2692173"/>
    <lineage>
        <taxon>Bacteria</taxon>
        <taxon>Pseudomonadati</taxon>
        <taxon>Pseudomonadota</taxon>
        <taxon>Betaproteobacteria</taxon>
        <taxon>Burkholderiales</taxon>
        <taxon>Oxalobacteraceae</taxon>
        <taxon>Telluria group</taxon>
        <taxon>Duganella</taxon>
    </lineage>
</organism>
<evidence type="ECO:0000313" key="2">
    <source>
        <dbReference type="EMBL" id="MYM82635.1"/>
    </source>
</evidence>
<dbReference type="RefSeq" id="WP_161019576.1">
    <property type="nucleotide sequence ID" value="NZ_WWCP01000011.1"/>
</dbReference>
<dbReference type="Proteomes" id="UP000474565">
    <property type="component" value="Unassembled WGS sequence"/>
</dbReference>
<feature type="transmembrane region" description="Helical" evidence="1">
    <location>
        <begin position="63"/>
        <end position="79"/>
    </location>
</feature>
<dbReference type="EMBL" id="WWCP01000011">
    <property type="protein sequence ID" value="MYM82635.1"/>
    <property type="molecule type" value="Genomic_DNA"/>
</dbReference>
<gene>
    <name evidence="2" type="ORF">GTP44_11790</name>
</gene>
<comment type="caution">
    <text evidence="2">The sequence shown here is derived from an EMBL/GenBank/DDBJ whole genome shotgun (WGS) entry which is preliminary data.</text>
</comment>
<protein>
    <submittedName>
        <fullName evidence="2">Uncharacterized protein</fullName>
    </submittedName>
</protein>
<proteinExistence type="predicted"/>
<evidence type="ECO:0000313" key="3">
    <source>
        <dbReference type="Proteomes" id="UP000474565"/>
    </source>
</evidence>
<reference evidence="2 3" key="1">
    <citation type="submission" date="2019-12" db="EMBL/GenBank/DDBJ databases">
        <title>Novel species isolated from a subtropical stream in China.</title>
        <authorList>
            <person name="Lu H."/>
        </authorList>
    </citation>
    <scope>NUCLEOTIDE SEQUENCE [LARGE SCALE GENOMIC DNA]</scope>
    <source>
        <strain evidence="2 3">FT50W</strain>
    </source>
</reference>
<keyword evidence="1" id="KW-1133">Transmembrane helix</keyword>
<keyword evidence="1" id="KW-0812">Transmembrane</keyword>